<sequence>MNKLTNGTPAVEAVGLVKSFGKNRAVDGVSLTIPAGTICGVLGPNGAGKTTTINMLATLLKPDAGTAKIFGYDVRKDTQIVRQLIGLTGQ</sequence>
<evidence type="ECO:0000259" key="4">
    <source>
        <dbReference type="Pfam" id="PF00005"/>
    </source>
</evidence>
<dbReference type="Gene3D" id="3.40.50.300">
    <property type="entry name" value="P-loop containing nucleotide triphosphate hydrolases"/>
    <property type="match status" value="1"/>
</dbReference>
<dbReference type="PANTHER" id="PTHR42711">
    <property type="entry name" value="ABC TRANSPORTER ATP-BINDING PROTEIN"/>
    <property type="match status" value="1"/>
</dbReference>
<dbReference type="GO" id="GO:0016887">
    <property type="term" value="F:ATP hydrolysis activity"/>
    <property type="evidence" value="ECO:0007669"/>
    <property type="project" value="InterPro"/>
</dbReference>
<dbReference type="InterPro" id="IPR003439">
    <property type="entry name" value="ABC_transporter-like_ATP-bd"/>
</dbReference>
<dbReference type="PANTHER" id="PTHR42711:SF19">
    <property type="entry name" value="DOXORUBICIN RESISTANCE ATP-BINDING PROTEIN DRRA"/>
    <property type="match status" value="1"/>
</dbReference>
<dbReference type="GO" id="GO:0005524">
    <property type="term" value="F:ATP binding"/>
    <property type="evidence" value="ECO:0007669"/>
    <property type="project" value="UniProtKB-KW"/>
</dbReference>
<evidence type="ECO:0000256" key="1">
    <source>
        <dbReference type="ARBA" id="ARBA00022448"/>
    </source>
</evidence>
<accession>A0A1M5U3K5</accession>
<protein>
    <submittedName>
        <fullName evidence="5">ABC transporter</fullName>
    </submittedName>
</protein>
<feature type="domain" description="ABC transporter" evidence="4">
    <location>
        <begin position="27"/>
        <end position="89"/>
    </location>
</feature>
<dbReference type="InterPro" id="IPR027417">
    <property type="entry name" value="P-loop_NTPase"/>
</dbReference>
<keyword evidence="1" id="KW-0813">Transport</keyword>
<dbReference type="InterPro" id="IPR050763">
    <property type="entry name" value="ABC_transporter_ATP-binding"/>
</dbReference>
<reference evidence="5 6" key="1">
    <citation type="submission" date="2016-11" db="EMBL/GenBank/DDBJ databases">
        <authorList>
            <person name="Jaros S."/>
            <person name="Januszkiewicz K."/>
            <person name="Wedrychowicz H."/>
        </authorList>
    </citation>
    <scope>NUCLEOTIDE SEQUENCE [LARGE SCALE GENOMIC DNA]</scope>
    <source>
        <strain evidence="5 6">DSM 10068</strain>
    </source>
</reference>
<evidence type="ECO:0000313" key="5">
    <source>
        <dbReference type="EMBL" id="SHH57685.1"/>
    </source>
</evidence>
<evidence type="ECO:0000256" key="2">
    <source>
        <dbReference type="ARBA" id="ARBA00022741"/>
    </source>
</evidence>
<dbReference type="Pfam" id="PF00005">
    <property type="entry name" value="ABC_tran"/>
    <property type="match status" value="1"/>
</dbReference>
<keyword evidence="3" id="KW-0067">ATP-binding</keyword>
<proteinExistence type="predicted"/>
<keyword evidence="2" id="KW-0547">Nucleotide-binding</keyword>
<dbReference type="AlphaFoldDB" id="A0A1M5U3K5"/>
<gene>
    <name evidence="5" type="ORF">SAMN02745823_00348</name>
</gene>
<name>A0A1M5U3K5_9FIRM</name>
<evidence type="ECO:0000256" key="3">
    <source>
        <dbReference type="ARBA" id="ARBA00022840"/>
    </source>
</evidence>
<dbReference type="RefSeq" id="WP_242941121.1">
    <property type="nucleotide sequence ID" value="NZ_FQXV01000001.1"/>
</dbReference>
<dbReference type="SUPFAM" id="SSF52540">
    <property type="entry name" value="P-loop containing nucleoside triphosphate hydrolases"/>
    <property type="match status" value="1"/>
</dbReference>
<evidence type="ECO:0000313" key="6">
    <source>
        <dbReference type="Proteomes" id="UP000183995"/>
    </source>
</evidence>
<dbReference type="EMBL" id="FQXV01000001">
    <property type="protein sequence ID" value="SHH57685.1"/>
    <property type="molecule type" value="Genomic_DNA"/>
</dbReference>
<keyword evidence="6" id="KW-1185">Reference proteome</keyword>
<organism evidence="5 6">
    <name type="scientific">Sporobacter termitidis DSM 10068</name>
    <dbReference type="NCBI Taxonomy" id="1123282"/>
    <lineage>
        <taxon>Bacteria</taxon>
        <taxon>Bacillati</taxon>
        <taxon>Bacillota</taxon>
        <taxon>Clostridia</taxon>
        <taxon>Eubacteriales</taxon>
        <taxon>Oscillospiraceae</taxon>
        <taxon>Sporobacter</taxon>
    </lineage>
</organism>
<dbReference type="Proteomes" id="UP000183995">
    <property type="component" value="Unassembled WGS sequence"/>
</dbReference>
<dbReference type="STRING" id="1123282.SAMN02745823_00348"/>